<keyword evidence="2" id="KW-1185">Reference proteome</keyword>
<reference evidence="1 2" key="1">
    <citation type="submission" date="2019-10" db="EMBL/GenBank/DDBJ databases">
        <title>Genome sequence of Azospirillum melinis.</title>
        <authorList>
            <person name="Ambrosini A."/>
            <person name="Sant'Anna F.H."/>
            <person name="Cassan F.D."/>
            <person name="Souza E.M."/>
            <person name="Passaglia L.M.P."/>
        </authorList>
    </citation>
    <scope>NUCLEOTIDE SEQUENCE [LARGE SCALE GENOMIC DNA]</scope>
    <source>
        <strain evidence="1 2">TMCY0552</strain>
    </source>
</reference>
<comment type="caution">
    <text evidence="1">The sequence shown here is derived from an EMBL/GenBank/DDBJ whole genome shotgun (WGS) entry which is preliminary data.</text>
</comment>
<evidence type="ECO:0000313" key="2">
    <source>
        <dbReference type="Proteomes" id="UP000605086"/>
    </source>
</evidence>
<evidence type="ECO:0000313" key="1">
    <source>
        <dbReference type="EMBL" id="NUB00240.1"/>
    </source>
</evidence>
<dbReference type="Proteomes" id="UP000605086">
    <property type="component" value="Unassembled WGS sequence"/>
</dbReference>
<gene>
    <name evidence="1" type="ORF">GBZ48_13175</name>
</gene>
<organism evidence="1 2">
    <name type="scientific">Azospirillum melinis</name>
    <dbReference type="NCBI Taxonomy" id="328839"/>
    <lineage>
        <taxon>Bacteria</taxon>
        <taxon>Pseudomonadati</taxon>
        <taxon>Pseudomonadota</taxon>
        <taxon>Alphaproteobacteria</taxon>
        <taxon>Rhodospirillales</taxon>
        <taxon>Azospirillaceae</taxon>
        <taxon>Azospirillum</taxon>
    </lineage>
</organism>
<protein>
    <submittedName>
        <fullName evidence="1">Uncharacterized protein</fullName>
    </submittedName>
</protein>
<sequence length="66" mass="7442">MKTAVDTRITGKERVHNRHFPQMCNHQPVDPVACSPAWGWEQGEVENRVGLVCERVFAPAAGEELR</sequence>
<dbReference type="EMBL" id="WHOS01000014">
    <property type="protein sequence ID" value="NUB00240.1"/>
    <property type="molecule type" value="Genomic_DNA"/>
</dbReference>
<accession>A0ABX2K9H7</accession>
<proteinExistence type="predicted"/>
<name>A0ABX2K9H7_9PROT</name>